<dbReference type="PROSITE" id="PS51910">
    <property type="entry name" value="GH18_2"/>
    <property type="match status" value="1"/>
</dbReference>
<dbReference type="PANTHER" id="PTHR11177:SF360">
    <property type="entry name" value="CHITINASE 4-RELATED"/>
    <property type="match status" value="1"/>
</dbReference>
<accession>A0A443RB24</accession>
<dbReference type="SUPFAM" id="SSF51445">
    <property type="entry name" value="(Trans)glycosidases"/>
    <property type="match status" value="1"/>
</dbReference>
<dbReference type="InterPro" id="IPR011583">
    <property type="entry name" value="Chitinase_II/V-like_cat"/>
</dbReference>
<evidence type="ECO:0000259" key="1">
    <source>
        <dbReference type="PROSITE" id="PS51910"/>
    </source>
</evidence>
<protein>
    <submittedName>
        <fullName evidence="2">Chitotriosidase-1-like protein</fullName>
    </submittedName>
</protein>
<dbReference type="EMBL" id="NCKU01001309">
    <property type="protein sequence ID" value="RWS12471.1"/>
    <property type="molecule type" value="Genomic_DNA"/>
</dbReference>
<dbReference type="Pfam" id="PF00704">
    <property type="entry name" value="Glyco_hydro_18"/>
    <property type="match status" value="1"/>
</dbReference>
<reference evidence="2 3" key="1">
    <citation type="journal article" date="2018" name="Gigascience">
        <title>Genomes of trombidid mites reveal novel predicted allergens and laterally-transferred genes associated with secondary metabolism.</title>
        <authorList>
            <person name="Dong X."/>
            <person name="Chaisiri K."/>
            <person name="Xia D."/>
            <person name="Armstrong S.D."/>
            <person name="Fang Y."/>
            <person name="Donnelly M.J."/>
            <person name="Kadowaki T."/>
            <person name="McGarry J.W."/>
            <person name="Darby A.C."/>
            <person name="Makepeace B.L."/>
        </authorList>
    </citation>
    <scope>NUCLEOTIDE SEQUENCE [LARGE SCALE GENOMIC DNA]</scope>
    <source>
        <strain evidence="2">UoL-WK</strain>
    </source>
</reference>
<dbReference type="InterPro" id="IPR029070">
    <property type="entry name" value="Chitinase_insertion_sf"/>
</dbReference>
<dbReference type="STRING" id="1965070.A0A443RB24"/>
<dbReference type="InterPro" id="IPR017853">
    <property type="entry name" value="GH"/>
</dbReference>
<gene>
    <name evidence="2" type="ORF">B4U79_17455</name>
</gene>
<dbReference type="GO" id="GO:0008061">
    <property type="term" value="F:chitin binding"/>
    <property type="evidence" value="ECO:0007669"/>
    <property type="project" value="InterPro"/>
</dbReference>
<dbReference type="Proteomes" id="UP000285301">
    <property type="component" value="Unassembled WGS sequence"/>
</dbReference>
<dbReference type="GO" id="GO:0005975">
    <property type="term" value="P:carbohydrate metabolic process"/>
    <property type="evidence" value="ECO:0007669"/>
    <property type="project" value="InterPro"/>
</dbReference>
<organism evidence="2 3">
    <name type="scientific">Dinothrombium tinctorium</name>
    <dbReference type="NCBI Taxonomy" id="1965070"/>
    <lineage>
        <taxon>Eukaryota</taxon>
        <taxon>Metazoa</taxon>
        <taxon>Ecdysozoa</taxon>
        <taxon>Arthropoda</taxon>
        <taxon>Chelicerata</taxon>
        <taxon>Arachnida</taxon>
        <taxon>Acari</taxon>
        <taxon>Acariformes</taxon>
        <taxon>Trombidiformes</taxon>
        <taxon>Prostigmata</taxon>
        <taxon>Anystina</taxon>
        <taxon>Parasitengona</taxon>
        <taxon>Trombidioidea</taxon>
        <taxon>Trombidiidae</taxon>
        <taxon>Dinothrombium</taxon>
    </lineage>
</organism>
<dbReference type="GO" id="GO:0006032">
    <property type="term" value="P:chitin catabolic process"/>
    <property type="evidence" value="ECO:0007669"/>
    <property type="project" value="TreeGrafter"/>
</dbReference>
<dbReference type="PANTHER" id="PTHR11177">
    <property type="entry name" value="CHITINASE"/>
    <property type="match status" value="1"/>
</dbReference>
<dbReference type="Gene3D" id="3.20.20.80">
    <property type="entry name" value="Glycosidases"/>
    <property type="match status" value="1"/>
</dbReference>
<comment type="caution">
    <text evidence="2">The sequence shown here is derived from an EMBL/GenBank/DDBJ whole genome shotgun (WGS) entry which is preliminary data.</text>
</comment>
<evidence type="ECO:0000313" key="3">
    <source>
        <dbReference type="Proteomes" id="UP000285301"/>
    </source>
</evidence>
<proteinExistence type="predicted"/>
<dbReference type="SMART" id="SM00636">
    <property type="entry name" value="Glyco_18"/>
    <property type="match status" value="1"/>
</dbReference>
<dbReference type="InterPro" id="IPR001223">
    <property type="entry name" value="Glyco_hydro18_cat"/>
</dbReference>
<name>A0A443RB24_9ACAR</name>
<dbReference type="InterPro" id="IPR050314">
    <property type="entry name" value="Glycosyl_Hydrlase_18"/>
</dbReference>
<keyword evidence="3" id="KW-1185">Reference proteome</keyword>
<evidence type="ECO:0000313" key="2">
    <source>
        <dbReference type="EMBL" id="RWS12471.1"/>
    </source>
</evidence>
<dbReference type="Gene3D" id="3.10.50.10">
    <property type="match status" value="1"/>
</dbReference>
<dbReference type="AlphaFoldDB" id="A0A443RB24"/>
<sequence>MHFFLINLGLYAKFKALKNQNPDLKILLSIGNNQPEKYEYLLTMKDDYFRKSFAKSAVKLLKENGFDGLDIGWDDTTDRYRNYEETISSKFVEFLRILYNLFEKNDLILSAHLSVFGKHIPNLQVHKISDYVDFINVATFLKENTPNLPAKGYALHSLDKSDLMTIDNVIHNLLKWGADPRKIVIGLSTYGVHQRGDIFDSKQGKMSKGNLNNKAAFHFSTKLISYNEICLKTNISKTLLHDIQKLVSFVANGDKYTFDDERSFTVKVRILFTLQNR</sequence>
<dbReference type="GO" id="GO:0005576">
    <property type="term" value="C:extracellular region"/>
    <property type="evidence" value="ECO:0007669"/>
    <property type="project" value="TreeGrafter"/>
</dbReference>
<dbReference type="GO" id="GO:0004568">
    <property type="term" value="F:chitinase activity"/>
    <property type="evidence" value="ECO:0007669"/>
    <property type="project" value="TreeGrafter"/>
</dbReference>
<dbReference type="OrthoDB" id="6498521at2759"/>
<feature type="domain" description="GH18" evidence="1">
    <location>
        <begin position="1"/>
        <end position="277"/>
    </location>
</feature>